<dbReference type="InterPro" id="IPR036640">
    <property type="entry name" value="ABC1_TM_sf"/>
</dbReference>
<keyword evidence="6 7" id="KW-0472">Membrane</keyword>
<dbReference type="CDD" id="cd07346">
    <property type="entry name" value="ABC_6TM_exporters"/>
    <property type="match status" value="1"/>
</dbReference>
<feature type="domain" description="ABC transmembrane type-1" evidence="9">
    <location>
        <begin position="25"/>
        <end position="302"/>
    </location>
</feature>
<keyword evidence="5 7" id="KW-1133">Transmembrane helix</keyword>
<feature type="transmembrane region" description="Helical" evidence="7">
    <location>
        <begin position="24"/>
        <end position="46"/>
    </location>
</feature>
<reference evidence="10 11" key="1">
    <citation type="submission" date="2020-12" db="EMBL/GenBank/DDBJ databases">
        <title>Streptomyces typhae sp. nov., a novel endophytic actinomycete isolated from the root of cattail pollen (Typha angustifolia L.).</title>
        <authorList>
            <person name="Peng C."/>
            <person name="Liu C."/>
        </authorList>
    </citation>
    <scope>NUCLEOTIDE SEQUENCE [LARGE SCALE GENOMIC DNA]</scope>
    <source>
        <strain evidence="10 11">JCM 4753</strain>
    </source>
</reference>
<dbReference type="GO" id="GO:0005524">
    <property type="term" value="F:ATP binding"/>
    <property type="evidence" value="ECO:0007669"/>
    <property type="project" value="UniProtKB-KW"/>
</dbReference>
<evidence type="ECO:0000256" key="5">
    <source>
        <dbReference type="ARBA" id="ARBA00022989"/>
    </source>
</evidence>
<evidence type="ECO:0000256" key="1">
    <source>
        <dbReference type="ARBA" id="ARBA00004651"/>
    </source>
</evidence>
<dbReference type="SMART" id="SM00382">
    <property type="entry name" value="AAA"/>
    <property type="match status" value="1"/>
</dbReference>
<comment type="caution">
    <text evidence="10">The sequence shown here is derived from an EMBL/GenBank/DDBJ whole genome shotgun (WGS) entry which is preliminary data.</text>
</comment>
<name>A0ABS0XJB9_9ACTN</name>
<accession>A0ABS0XJB9</accession>
<dbReference type="EMBL" id="JAEKOZ010000048">
    <property type="protein sequence ID" value="MBJ3813046.1"/>
    <property type="molecule type" value="Genomic_DNA"/>
</dbReference>
<feature type="transmembrane region" description="Helical" evidence="7">
    <location>
        <begin position="158"/>
        <end position="178"/>
    </location>
</feature>
<dbReference type="InterPro" id="IPR027417">
    <property type="entry name" value="P-loop_NTPase"/>
</dbReference>
<sequence>MPTTEQAAQRRLLTESTRYNTGRCLVLCLLSLAGTGAGLLLPLAIGRALDAVLAGNDATGWVLWCAALVGLMAALDAGEEVLSATTAARTTLWLRGRLVRHVLAVGPRATARFPAGDLVARLVGNAAQAGTAPAVLAGLFAAVAAPVGAVVALGLIDFWLAAVFLGGAPVLVLLLRAFTRASSDCVAQYQTIQGDIAGRLTEAIGGARTIAAAHTERKEAARVLAPLPELARQGVRMWHVQARSQAQAVALAPLLQIGVVAMACYLILQHRLSVGELLAAIRYAALATGVGVLVGQLGGLVRAKASAGRLAEVQEIPATRHGDARLPAGKGALELRGVTARRGGRTVLDGVDLTVPGGRTVAVVGRSGAGKSLLAALAGRLADPDQGTVLLDGVPLGNLTRAELRRHIGYAFERPALLGATIEDTIGFGEPRPTRDSVRRAADAACADGFVRSLPEGYATTCTAAPLSGGEAQRLGLARAFARGGRLMILDDALSSLDTVTEHRVAEALLRTGPSRTRLIVAHRAATAARADAVAWLEGGRIRAFDAHERLWQLPDYRGAFEQQEDGDGDGAEEGEGGE</sequence>
<organism evidence="10 11">
    <name type="scientific">Streptomyces flavofungini</name>
    <dbReference type="NCBI Taxonomy" id="68200"/>
    <lineage>
        <taxon>Bacteria</taxon>
        <taxon>Bacillati</taxon>
        <taxon>Actinomycetota</taxon>
        <taxon>Actinomycetes</taxon>
        <taxon>Kitasatosporales</taxon>
        <taxon>Streptomycetaceae</taxon>
        <taxon>Streptomyces</taxon>
    </lineage>
</organism>
<evidence type="ECO:0000256" key="4">
    <source>
        <dbReference type="ARBA" id="ARBA00022840"/>
    </source>
</evidence>
<proteinExistence type="predicted"/>
<dbReference type="PANTHER" id="PTHR43394:SF1">
    <property type="entry name" value="ATP-BINDING CASSETTE SUB-FAMILY B MEMBER 10, MITOCHONDRIAL"/>
    <property type="match status" value="1"/>
</dbReference>
<dbReference type="CDD" id="cd03228">
    <property type="entry name" value="ABCC_MRP_Like"/>
    <property type="match status" value="1"/>
</dbReference>
<dbReference type="PROSITE" id="PS00211">
    <property type="entry name" value="ABC_TRANSPORTER_1"/>
    <property type="match status" value="1"/>
</dbReference>
<dbReference type="SUPFAM" id="SSF90123">
    <property type="entry name" value="ABC transporter transmembrane region"/>
    <property type="match status" value="1"/>
</dbReference>
<dbReference type="PROSITE" id="PS50929">
    <property type="entry name" value="ABC_TM1F"/>
    <property type="match status" value="1"/>
</dbReference>
<dbReference type="InterPro" id="IPR039421">
    <property type="entry name" value="Type_1_exporter"/>
</dbReference>
<feature type="transmembrane region" description="Helical" evidence="7">
    <location>
        <begin position="246"/>
        <end position="268"/>
    </location>
</feature>
<dbReference type="InterPro" id="IPR003439">
    <property type="entry name" value="ABC_transporter-like_ATP-bd"/>
</dbReference>
<evidence type="ECO:0000256" key="3">
    <source>
        <dbReference type="ARBA" id="ARBA00022741"/>
    </source>
</evidence>
<feature type="transmembrane region" description="Helical" evidence="7">
    <location>
        <begin position="58"/>
        <end position="75"/>
    </location>
</feature>
<evidence type="ECO:0000256" key="6">
    <source>
        <dbReference type="ARBA" id="ARBA00023136"/>
    </source>
</evidence>
<evidence type="ECO:0000313" key="10">
    <source>
        <dbReference type="EMBL" id="MBJ3813046.1"/>
    </source>
</evidence>
<dbReference type="Proteomes" id="UP000634780">
    <property type="component" value="Unassembled WGS sequence"/>
</dbReference>
<evidence type="ECO:0000256" key="7">
    <source>
        <dbReference type="SAM" id="Phobius"/>
    </source>
</evidence>
<dbReference type="PROSITE" id="PS50893">
    <property type="entry name" value="ABC_TRANSPORTER_2"/>
    <property type="match status" value="1"/>
</dbReference>
<keyword evidence="11" id="KW-1185">Reference proteome</keyword>
<evidence type="ECO:0000256" key="2">
    <source>
        <dbReference type="ARBA" id="ARBA00022692"/>
    </source>
</evidence>
<keyword evidence="2 7" id="KW-0812">Transmembrane</keyword>
<dbReference type="SUPFAM" id="SSF52540">
    <property type="entry name" value="P-loop containing nucleoside triphosphate hydrolases"/>
    <property type="match status" value="1"/>
</dbReference>
<protein>
    <submittedName>
        <fullName evidence="10">ABC transporter ATP-binding protein</fullName>
    </submittedName>
</protein>
<gene>
    <name evidence="10" type="ORF">JGB26_39325</name>
</gene>
<keyword evidence="4 10" id="KW-0067">ATP-binding</keyword>
<comment type="subcellular location">
    <subcellularLocation>
        <location evidence="1">Cell membrane</location>
        <topology evidence="1">Multi-pass membrane protein</topology>
    </subcellularLocation>
</comment>
<keyword evidence="3" id="KW-0547">Nucleotide-binding</keyword>
<dbReference type="PANTHER" id="PTHR43394">
    <property type="entry name" value="ATP-DEPENDENT PERMEASE MDL1, MITOCHONDRIAL"/>
    <property type="match status" value="1"/>
</dbReference>
<feature type="domain" description="ABC transporter" evidence="8">
    <location>
        <begin position="333"/>
        <end position="564"/>
    </location>
</feature>
<evidence type="ECO:0000313" key="11">
    <source>
        <dbReference type="Proteomes" id="UP000634780"/>
    </source>
</evidence>
<dbReference type="Gene3D" id="1.20.1560.10">
    <property type="entry name" value="ABC transporter type 1, transmembrane domain"/>
    <property type="match status" value="1"/>
</dbReference>
<dbReference type="Pfam" id="PF00005">
    <property type="entry name" value="ABC_tran"/>
    <property type="match status" value="1"/>
</dbReference>
<dbReference type="InterPro" id="IPR011527">
    <property type="entry name" value="ABC1_TM_dom"/>
</dbReference>
<dbReference type="InterPro" id="IPR017871">
    <property type="entry name" value="ABC_transporter-like_CS"/>
</dbReference>
<evidence type="ECO:0000259" key="9">
    <source>
        <dbReference type="PROSITE" id="PS50929"/>
    </source>
</evidence>
<feature type="transmembrane region" description="Helical" evidence="7">
    <location>
        <begin position="131"/>
        <end position="152"/>
    </location>
</feature>
<dbReference type="InterPro" id="IPR003593">
    <property type="entry name" value="AAA+_ATPase"/>
</dbReference>
<feature type="transmembrane region" description="Helical" evidence="7">
    <location>
        <begin position="280"/>
        <end position="301"/>
    </location>
</feature>
<dbReference type="Pfam" id="PF00664">
    <property type="entry name" value="ABC_membrane"/>
    <property type="match status" value="1"/>
</dbReference>
<dbReference type="Gene3D" id="3.40.50.300">
    <property type="entry name" value="P-loop containing nucleotide triphosphate hydrolases"/>
    <property type="match status" value="1"/>
</dbReference>
<evidence type="ECO:0000259" key="8">
    <source>
        <dbReference type="PROSITE" id="PS50893"/>
    </source>
</evidence>
<dbReference type="RefSeq" id="WP_190113472.1">
    <property type="nucleotide sequence ID" value="NZ_BMVR01000001.1"/>
</dbReference>